<name>A0A0F8YBG2_9ZZZZ</name>
<accession>A0A0F8YBG2</accession>
<evidence type="ECO:0000313" key="1">
    <source>
        <dbReference type="EMBL" id="KKK78807.1"/>
    </source>
</evidence>
<dbReference type="AlphaFoldDB" id="A0A0F8YBG2"/>
<gene>
    <name evidence="1" type="ORF">LCGC14_2839850</name>
</gene>
<comment type="caution">
    <text evidence="1">The sequence shown here is derived from an EMBL/GenBank/DDBJ whole genome shotgun (WGS) entry which is preliminary data.</text>
</comment>
<sequence>WNLEAISNLAAVSDVTKLIVTDNAGHAMIYQAGVGDGNYFYTITDAGGTPNVNGNYLRWTDLSAISANTTGTAFLTIEETV</sequence>
<feature type="non-terminal residue" evidence="1">
    <location>
        <position position="1"/>
    </location>
</feature>
<reference evidence="1" key="1">
    <citation type="journal article" date="2015" name="Nature">
        <title>Complex archaea that bridge the gap between prokaryotes and eukaryotes.</title>
        <authorList>
            <person name="Spang A."/>
            <person name="Saw J.H."/>
            <person name="Jorgensen S.L."/>
            <person name="Zaremba-Niedzwiedzka K."/>
            <person name="Martijn J."/>
            <person name="Lind A.E."/>
            <person name="van Eijk R."/>
            <person name="Schleper C."/>
            <person name="Guy L."/>
            <person name="Ettema T.J."/>
        </authorList>
    </citation>
    <scope>NUCLEOTIDE SEQUENCE</scope>
</reference>
<dbReference type="EMBL" id="LAZR01054322">
    <property type="protein sequence ID" value="KKK78807.1"/>
    <property type="molecule type" value="Genomic_DNA"/>
</dbReference>
<protein>
    <submittedName>
        <fullName evidence="1">Uncharacterized protein</fullName>
    </submittedName>
</protein>
<organism evidence="1">
    <name type="scientific">marine sediment metagenome</name>
    <dbReference type="NCBI Taxonomy" id="412755"/>
    <lineage>
        <taxon>unclassified sequences</taxon>
        <taxon>metagenomes</taxon>
        <taxon>ecological metagenomes</taxon>
    </lineage>
</organism>
<proteinExistence type="predicted"/>